<dbReference type="PANTHER" id="PTHR24369">
    <property type="entry name" value="ANTIGEN BSP, PUTATIVE-RELATED"/>
    <property type="match status" value="1"/>
</dbReference>
<dbReference type="InterPro" id="IPR050541">
    <property type="entry name" value="LRR_TM_domain-containing"/>
</dbReference>
<dbReference type="SUPFAM" id="SSF52058">
    <property type="entry name" value="L domain-like"/>
    <property type="match status" value="1"/>
</dbReference>
<dbReference type="OrthoDB" id="26525at2759"/>
<dbReference type="HOGENOM" id="CLU_687456_0_0_1"/>
<reference evidence="5" key="1">
    <citation type="submission" date="2007-03" db="EMBL/GenBank/DDBJ databases">
        <title>Annotation of Culex pipiens quinquefasciatus.</title>
        <authorList>
            <consortium name="The Broad Institute Genome Sequencing Platform"/>
            <person name="Atkinson P.W."/>
            <person name="Hemingway J."/>
            <person name="Christensen B.M."/>
            <person name="Higgs S."/>
            <person name="Kodira C."/>
            <person name="Hannick L."/>
            <person name="Megy K."/>
            <person name="O'Leary S."/>
            <person name="Pearson M."/>
            <person name="Haas B.J."/>
            <person name="Mauceli E."/>
            <person name="Wortman J.R."/>
            <person name="Lee N.H."/>
            <person name="Guigo R."/>
            <person name="Stanke M."/>
            <person name="Alvarado L."/>
            <person name="Amedeo P."/>
            <person name="Antoine C.H."/>
            <person name="Arensburger P."/>
            <person name="Bidwell S.L."/>
            <person name="Crawford M."/>
            <person name="Camaro F."/>
            <person name="Devon K."/>
            <person name="Engels R."/>
            <person name="Hammond M."/>
            <person name="Howarth C."/>
            <person name="Koehrsen M."/>
            <person name="Lawson D."/>
            <person name="Montgomery P."/>
            <person name="Nene V."/>
            <person name="Nusbaum C."/>
            <person name="Puiu D."/>
            <person name="Romero-Severson J."/>
            <person name="Severson D.W."/>
            <person name="Shumway M."/>
            <person name="Sisk P."/>
            <person name="Stolte C."/>
            <person name="Zeng Q."/>
            <person name="Eisenstadt E."/>
            <person name="Fraser-Liggett C."/>
            <person name="Strausberg R."/>
            <person name="Galagan J."/>
            <person name="Birren B."/>
            <person name="Collins F.H."/>
        </authorList>
    </citation>
    <scope>NUCLEOTIDE SEQUENCE [LARGE SCALE GENOMIC DNA]</scope>
    <source>
        <strain evidence="5">JHB</strain>
    </source>
</reference>
<dbReference type="InParanoid" id="B0XEB8"/>
<evidence type="ECO:0000313" key="7">
    <source>
        <dbReference type="Proteomes" id="UP000002320"/>
    </source>
</evidence>
<keyword evidence="2" id="KW-0732">Signal</keyword>
<keyword evidence="4" id="KW-1133">Transmembrane helix</keyword>
<dbReference type="PANTHER" id="PTHR24369:SF210">
    <property type="entry name" value="CHAOPTIN-RELATED"/>
    <property type="match status" value="1"/>
</dbReference>
<gene>
    <name evidence="6" type="primary">6051570</name>
    <name evidence="5" type="ORF">CpipJ_CPIJ016822</name>
</gene>
<dbReference type="OMA" id="VASCKIY"/>
<evidence type="ECO:0000313" key="5">
    <source>
        <dbReference type="EMBL" id="EDS25892.1"/>
    </source>
</evidence>
<reference evidence="6" key="2">
    <citation type="submission" date="2021-02" db="UniProtKB">
        <authorList>
            <consortium name="EnsemblMetazoa"/>
        </authorList>
    </citation>
    <scope>IDENTIFICATION</scope>
    <source>
        <strain evidence="6">JHB</strain>
    </source>
</reference>
<evidence type="ECO:0000256" key="4">
    <source>
        <dbReference type="SAM" id="Phobius"/>
    </source>
</evidence>
<dbReference type="AlphaFoldDB" id="B0XEB8"/>
<dbReference type="STRING" id="7176.B0XEB8"/>
<dbReference type="EMBL" id="DS232817">
    <property type="protein sequence ID" value="EDS25892.1"/>
    <property type="molecule type" value="Genomic_DNA"/>
</dbReference>
<keyword evidence="4" id="KW-0812">Transmembrane</keyword>
<dbReference type="EnsemblMetazoa" id="CPIJ016822-RA">
    <property type="protein sequence ID" value="CPIJ016822-PA"/>
    <property type="gene ID" value="CPIJ016822"/>
</dbReference>
<dbReference type="VEuPathDB" id="VectorBase:CQUJHB014048"/>
<evidence type="ECO:0000256" key="2">
    <source>
        <dbReference type="ARBA" id="ARBA00022729"/>
    </source>
</evidence>
<evidence type="ECO:0000256" key="1">
    <source>
        <dbReference type="ARBA" id="ARBA00022614"/>
    </source>
</evidence>
<sequence length="401" mass="45214">MPLSRRCCRRRRKRCLPIVFCVVCFSILILWVLGDIYQKQISFYGNSTYNFSAYDPVEFDFSNASDGRSLLLPASSDERCCSVASCKIYCRCMDLDSLSYEIDSLLEDDPCGEIELIIEKLQIPDRKLFRGWIALSSDVVITNLELKNSNITEIPPETFDSSCIHDLTVLTVDSLEVTRLEANVFLGLKRLKELNLKNLKLKVIEPFVLAPIKFTLSSLLVEGCLDLINPRPFTGSTTVDHLEIVSFEFNVFEDVISDDAFAMVPKVSSLYLRNSRITVITKRMIDSVASSIKQIHLVGNELQTIEVGVFDELVGRGVKLHLGNNPWVCDCNLSYLKELIVANEDMFDEIKCEEPPEFNGIGKILCNHNNNTYGRYIAGSNHAGRYNRSNGIFVSSNVANN</sequence>
<dbReference type="InterPro" id="IPR032675">
    <property type="entry name" value="LRR_dom_sf"/>
</dbReference>
<protein>
    <submittedName>
        <fullName evidence="5 6">Uncharacterized protein</fullName>
    </submittedName>
</protein>
<keyword evidence="4" id="KW-0472">Membrane</keyword>
<evidence type="ECO:0000313" key="6">
    <source>
        <dbReference type="EnsemblMetazoa" id="CPIJ016822-PA"/>
    </source>
</evidence>
<keyword evidence="3" id="KW-0677">Repeat</keyword>
<accession>B0XEB8</accession>
<feature type="transmembrane region" description="Helical" evidence="4">
    <location>
        <begin position="15"/>
        <end position="34"/>
    </location>
</feature>
<proteinExistence type="predicted"/>
<organism>
    <name type="scientific">Culex quinquefasciatus</name>
    <name type="common">Southern house mosquito</name>
    <name type="synonym">Culex pungens</name>
    <dbReference type="NCBI Taxonomy" id="7176"/>
    <lineage>
        <taxon>Eukaryota</taxon>
        <taxon>Metazoa</taxon>
        <taxon>Ecdysozoa</taxon>
        <taxon>Arthropoda</taxon>
        <taxon>Hexapoda</taxon>
        <taxon>Insecta</taxon>
        <taxon>Pterygota</taxon>
        <taxon>Neoptera</taxon>
        <taxon>Endopterygota</taxon>
        <taxon>Diptera</taxon>
        <taxon>Nematocera</taxon>
        <taxon>Culicoidea</taxon>
        <taxon>Culicidae</taxon>
        <taxon>Culicinae</taxon>
        <taxon>Culicini</taxon>
        <taxon>Culex</taxon>
        <taxon>Culex</taxon>
    </lineage>
</organism>
<dbReference type="Proteomes" id="UP000002320">
    <property type="component" value="Unassembled WGS sequence"/>
</dbReference>
<dbReference type="Gene3D" id="3.80.10.10">
    <property type="entry name" value="Ribonuclease Inhibitor"/>
    <property type="match status" value="2"/>
</dbReference>
<dbReference type="eggNOG" id="KOG0619">
    <property type="taxonomic scope" value="Eukaryota"/>
</dbReference>
<dbReference type="VEuPathDB" id="VectorBase:CPIJ016822"/>
<dbReference type="GO" id="GO:0005886">
    <property type="term" value="C:plasma membrane"/>
    <property type="evidence" value="ECO:0007669"/>
    <property type="project" value="TreeGrafter"/>
</dbReference>
<keyword evidence="7" id="KW-1185">Reference proteome</keyword>
<dbReference type="KEGG" id="cqu:CpipJ_CPIJ016822"/>
<name>B0XEB8_CULQU</name>
<keyword evidence="1" id="KW-0433">Leucine-rich repeat</keyword>
<evidence type="ECO:0000256" key="3">
    <source>
        <dbReference type="ARBA" id="ARBA00022737"/>
    </source>
</evidence>